<name>A0A024GC99_9STRA</name>
<evidence type="ECO:0000256" key="8">
    <source>
        <dbReference type="SAM" id="SignalP"/>
    </source>
</evidence>
<evidence type="ECO:0000256" key="1">
    <source>
        <dbReference type="ARBA" id="ARBA00004477"/>
    </source>
</evidence>
<dbReference type="PANTHER" id="PTHR21212">
    <property type="entry name" value="BERNARDINELLI-SEIP CONGENITAL LIPODYSTROPHY 2 HOMOLOG BSCL2 PROTEIN"/>
    <property type="match status" value="1"/>
</dbReference>
<feature type="transmembrane region" description="Helical" evidence="7">
    <location>
        <begin position="49"/>
        <end position="74"/>
    </location>
</feature>
<comment type="caution">
    <text evidence="9">The sequence shown here is derived from an EMBL/GenBank/DDBJ whole genome shotgun (WGS) entry which is preliminary data.</text>
</comment>
<feature type="transmembrane region" description="Helical" evidence="7">
    <location>
        <begin position="274"/>
        <end position="296"/>
    </location>
</feature>
<evidence type="ECO:0000256" key="7">
    <source>
        <dbReference type="SAM" id="Phobius"/>
    </source>
</evidence>
<protein>
    <recommendedName>
        <fullName evidence="11">Seipin</fullName>
    </recommendedName>
</protein>
<keyword evidence="3" id="KW-0256">Endoplasmic reticulum</keyword>
<keyword evidence="8" id="KW-0732">Signal</keyword>
<keyword evidence="2 7" id="KW-0812">Transmembrane</keyword>
<dbReference type="InParanoid" id="A0A024GC99"/>
<reference evidence="9 10" key="1">
    <citation type="submission" date="2012-05" db="EMBL/GenBank/DDBJ databases">
        <title>Recombination and specialization in a pathogen metapopulation.</title>
        <authorList>
            <person name="Gardiner A."/>
            <person name="Kemen E."/>
            <person name="Schultz-Larsen T."/>
            <person name="MacLean D."/>
            <person name="Van Oosterhout C."/>
            <person name="Jones J.D.G."/>
        </authorList>
    </citation>
    <scope>NUCLEOTIDE SEQUENCE [LARGE SCALE GENOMIC DNA]</scope>
    <source>
        <strain evidence="9 10">Ac Nc2</strain>
    </source>
</reference>
<evidence type="ECO:0000256" key="5">
    <source>
        <dbReference type="ARBA" id="ARBA00023098"/>
    </source>
</evidence>
<feature type="signal peptide" evidence="8">
    <location>
        <begin position="1"/>
        <end position="25"/>
    </location>
</feature>
<keyword evidence="5" id="KW-0443">Lipid metabolism</keyword>
<evidence type="ECO:0000256" key="6">
    <source>
        <dbReference type="ARBA" id="ARBA00023136"/>
    </source>
</evidence>
<organism evidence="9 10">
    <name type="scientific">Albugo candida</name>
    <dbReference type="NCBI Taxonomy" id="65357"/>
    <lineage>
        <taxon>Eukaryota</taxon>
        <taxon>Sar</taxon>
        <taxon>Stramenopiles</taxon>
        <taxon>Oomycota</taxon>
        <taxon>Peronosporomycetes</taxon>
        <taxon>Albuginales</taxon>
        <taxon>Albuginaceae</taxon>
        <taxon>Albugo</taxon>
    </lineage>
</organism>
<gene>
    <name evidence="9" type="ORF">BN9_051190</name>
</gene>
<dbReference type="STRING" id="65357.A0A024GC99"/>
<keyword evidence="4 7" id="KW-1133">Transmembrane helix</keyword>
<proteinExistence type="predicted"/>
<dbReference type="GO" id="GO:0006629">
    <property type="term" value="P:lipid metabolic process"/>
    <property type="evidence" value="ECO:0007669"/>
    <property type="project" value="UniProtKB-KW"/>
</dbReference>
<dbReference type="GO" id="GO:0005789">
    <property type="term" value="C:endoplasmic reticulum membrane"/>
    <property type="evidence" value="ECO:0007669"/>
    <property type="project" value="UniProtKB-SubCell"/>
</dbReference>
<dbReference type="PANTHER" id="PTHR21212:SF0">
    <property type="entry name" value="SEIPIN"/>
    <property type="match status" value="1"/>
</dbReference>
<sequence length="376" mass="43292">MQWVSWTTLTSFLPFSVFLTRPVSGEEKQLERIDFQREARHYIHVGLLWLGRILQFCTALGLLFASAALIYALMYHLIMPTRCHDQEIYFDYGNHAHLVRDYDRKLNLTLPTAKLDLLEPHRHWKSHTEVDARKKGLLVAGVKYDLFVELNVPESSVNYKIGMFMIYTHVQTAGGKMTLASSARPVIVRETNSLIRLVQRGVWFFPHLLSLSEPTQRIWVPVMIGYEENKKSPLTNVKIVLNHPEIQIYSAKLTIIAQLTGIPYLMYNWSIATAFLFILNIAFFEALLVLIVYGFYNLPNSDAYEVKEECERDMEEVGRIHGIKEETIAHIEVEDILYETDALDATDPGEHTQNMEPKVEKNIVATAFECDGKIEN</sequence>
<comment type="subcellular location">
    <subcellularLocation>
        <location evidence="1">Endoplasmic reticulum membrane</location>
        <topology evidence="1">Multi-pass membrane protein</topology>
    </subcellularLocation>
</comment>
<dbReference type="OrthoDB" id="3990054at2759"/>
<keyword evidence="6 7" id="KW-0472">Membrane</keyword>
<dbReference type="InterPro" id="IPR009617">
    <property type="entry name" value="Seipin"/>
</dbReference>
<dbReference type="AlphaFoldDB" id="A0A024GC99"/>
<evidence type="ECO:0000256" key="4">
    <source>
        <dbReference type="ARBA" id="ARBA00022989"/>
    </source>
</evidence>
<dbReference type="GO" id="GO:0140042">
    <property type="term" value="P:lipid droplet formation"/>
    <property type="evidence" value="ECO:0007669"/>
    <property type="project" value="UniProtKB-ARBA"/>
</dbReference>
<dbReference type="Proteomes" id="UP000053237">
    <property type="component" value="Unassembled WGS sequence"/>
</dbReference>
<feature type="chain" id="PRO_5001532319" description="Seipin" evidence="8">
    <location>
        <begin position="26"/>
        <end position="376"/>
    </location>
</feature>
<keyword evidence="10" id="KW-1185">Reference proteome</keyword>
<dbReference type="CDD" id="cd23995">
    <property type="entry name" value="Seipin_BSCL2_like"/>
    <property type="match status" value="1"/>
</dbReference>
<evidence type="ECO:0000313" key="9">
    <source>
        <dbReference type="EMBL" id="CCI44310.1"/>
    </source>
</evidence>
<dbReference type="Pfam" id="PF06775">
    <property type="entry name" value="Seipin"/>
    <property type="match status" value="1"/>
</dbReference>
<evidence type="ECO:0008006" key="11">
    <source>
        <dbReference type="Google" id="ProtNLM"/>
    </source>
</evidence>
<evidence type="ECO:0000256" key="3">
    <source>
        <dbReference type="ARBA" id="ARBA00022824"/>
    </source>
</evidence>
<dbReference type="EMBL" id="CAIX01000068">
    <property type="protein sequence ID" value="CCI44310.1"/>
    <property type="molecule type" value="Genomic_DNA"/>
</dbReference>
<evidence type="ECO:0000256" key="2">
    <source>
        <dbReference type="ARBA" id="ARBA00022692"/>
    </source>
</evidence>
<evidence type="ECO:0000313" key="10">
    <source>
        <dbReference type="Proteomes" id="UP000053237"/>
    </source>
</evidence>
<accession>A0A024GC99</accession>